<accession>A0ABM6UPI4</accession>
<gene>
    <name evidence="2" type="ORF">DA391_02590</name>
</gene>
<organism evidence="2 3">
    <name type="scientific">Yersinia massiliensis</name>
    <dbReference type="NCBI Taxonomy" id="419257"/>
    <lineage>
        <taxon>Bacteria</taxon>
        <taxon>Pseudomonadati</taxon>
        <taxon>Pseudomonadota</taxon>
        <taxon>Gammaproteobacteria</taxon>
        <taxon>Enterobacterales</taxon>
        <taxon>Yersiniaceae</taxon>
        <taxon>Yersinia</taxon>
    </lineage>
</organism>
<evidence type="ECO:0000313" key="2">
    <source>
        <dbReference type="EMBL" id="AVX36650.1"/>
    </source>
</evidence>
<dbReference type="RefSeq" id="WP_108087323.1">
    <property type="nucleotide sequence ID" value="NZ_CABHYR010000013.1"/>
</dbReference>
<keyword evidence="3" id="KW-1185">Reference proteome</keyword>
<dbReference type="Pfam" id="PF05069">
    <property type="entry name" value="Phage_tail_S"/>
    <property type="match status" value="1"/>
</dbReference>
<dbReference type="EMBL" id="CP028487">
    <property type="protein sequence ID" value="AVX36650.1"/>
    <property type="molecule type" value="Genomic_DNA"/>
</dbReference>
<reference evidence="3" key="1">
    <citation type="journal article" date="2018" name="Genome Announc.">
        <title>First complete genome sequence of Yersinia massiliensis.</title>
        <authorList>
            <person name="Thomas M.C."/>
            <person name="Arling V."/>
            <person name="Goji N."/>
            <person name="Janzen T.W."/>
            <person name="Duceppe M.-O."/>
            <person name="Mathews A."/>
            <person name="Carrillo C."/>
            <person name="Amoako K."/>
        </authorList>
    </citation>
    <scope>NUCLEOTIDE SEQUENCE [LARGE SCALE GENOMIC DNA]</scope>
    <source>
        <strain evidence="3">GTA</strain>
    </source>
</reference>
<dbReference type="Proteomes" id="UP000240908">
    <property type="component" value="Chromosome"/>
</dbReference>
<proteinExistence type="predicted"/>
<protein>
    <submittedName>
        <fullName evidence="2">Phage virion morphogenesis protein</fullName>
    </submittedName>
</protein>
<name>A0ABM6UPI4_9GAMM</name>
<evidence type="ECO:0000313" key="3">
    <source>
        <dbReference type="Proteomes" id="UP000240908"/>
    </source>
</evidence>
<evidence type="ECO:0000256" key="1">
    <source>
        <dbReference type="SAM" id="MobiDB-lite"/>
    </source>
</evidence>
<dbReference type="InterPro" id="IPR006522">
    <property type="entry name" value="Phage_virion_morphogenesis"/>
</dbReference>
<sequence length="154" mass="17364">MNELKPFDDALAGLIANLTPKARKALAATVAKRLRASQQQRIKRQQAPDGTPYAARKSQPLRKPKGRIKREMFAKLRTARYMKANSSPDAAVVEFAGRVERMAAVHHFGLRDRPNAHSKDVQYDERPLLGITASELNIIEEQIITFLAFIPKIY</sequence>
<feature type="region of interest" description="Disordered" evidence="1">
    <location>
        <begin position="36"/>
        <end position="67"/>
    </location>
</feature>
<dbReference type="NCBIfam" id="TIGR01635">
    <property type="entry name" value="tail_comp_S"/>
    <property type="match status" value="1"/>
</dbReference>